<gene>
    <name evidence="2" type="ORF">METZ01_LOCUS104840</name>
</gene>
<evidence type="ECO:0000256" key="1">
    <source>
        <dbReference type="SAM" id="Coils"/>
    </source>
</evidence>
<dbReference type="SUPFAM" id="SSF48452">
    <property type="entry name" value="TPR-like"/>
    <property type="match status" value="1"/>
</dbReference>
<feature type="coiled-coil region" evidence="1">
    <location>
        <begin position="28"/>
        <end position="90"/>
    </location>
</feature>
<dbReference type="AlphaFoldDB" id="A0A381WHJ0"/>
<dbReference type="GO" id="GO:0051301">
    <property type="term" value="P:cell division"/>
    <property type="evidence" value="ECO:0007669"/>
    <property type="project" value="InterPro"/>
</dbReference>
<dbReference type="InterPro" id="IPR014162">
    <property type="entry name" value="CpoB_C"/>
</dbReference>
<accession>A0A381WHJ0</accession>
<sequence length="339" mass="38593">MIHRFIKLCLIFTFVSAFNIYEVQADTTQELINKLNTIESRIKVLEKATFNKTTSSVDNNVSLDDYQSILTRQSIQISEIQSEIQSLTAQLEEVLFALQSTINNFNTFRKDTEFRFIDVDNKTAALEEKQLLDLEYEDIALGDLELENDLAPKILGTLEVPVEGEMENSPFELKVLDQEGEQQEIVNTISQDNPVLVEEQSFVLSVLPEGDELGQYEYAMNLLKQGDYETAEKAFIEFLFVGSDIILLSNSNFWLAETYYVRENYKDAAKSYLNLYQKYPEAQKAPNALLKLGISLVNMDQKEQGCVTFFKLQETFPSAAPTLLERGSLEVQKNGCQVS</sequence>
<dbReference type="Gene3D" id="1.25.40.10">
    <property type="entry name" value="Tetratricopeptide repeat domain"/>
    <property type="match status" value="1"/>
</dbReference>
<reference evidence="2" key="1">
    <citation type="submission" date="2018-05" db="EMBL/GenBank/DDBJ databases">
        <authorList>
            <person name="Lanie J.A."/>
            <person name="Ng W.-L."/>
            <person name="Kazmierczak K.M."/>
            <person name="Andrzejewski T.M."/>
            <person name="Davidsen T.M."/>
            <person name="Wayne K.J."/>
            <person name="Tettelin H."/>
            <person name="Glass J.I."/>
            <person name="Rusch D."/>
            <person name="Podicherti R."/>
            <person name="Tsui H.-C.T."/>
            <person name="Winkler M.E."/>
        </authorList>
    </citation>
    <scope>NUCLEOTIDE SEQUENCE</scope>
</reference>
<name>A0A381WHJ0_9ZZZZ</name>
<organism evidence="2">
    <name type="scientific">marine metagenome</name>
    <dbReference type="NCBI Taxonomy" id="408172"/>
    <lineage>
        <taxon>unclassified sequences</taxon>
        <taxon>metagenomes</taxon>
        <taxon>ecological metagenomes</taxon>
    </lineage>
</organism>
<protein>
    <recommendedName>
        <fullName evidence="3">Outer membrane lipoprotein BamD-like domain-containing protein</fullName>
    </recommendedName>
</protein>
<dbReference type="InterPro" id="IPR011990">
    <property type="entry name" value="TPR-like_helical_dom_sf"/>
</dbReference>
<dbReference type="InterPro" id="IPR034706">
    <property type="entry name" value="CpoB"/>
</dbReference>
<dbReference type="Pfam" id="PF13174">
    <property type="entry name" value="TPR_6"/>
    <property type="match status" value="2"/>
</dbReference>
<proteinExistence type="inferred from homology"/>
<dbReference type="NCBIfam" id="TIGR02795">
    <property type="entry name" value="tol_pal_ybgF"/>
    <property type="match status" value="1"/>
</dbReference>
<evidence type="ECO:0008006" key="3">
    <source>
        <dbReference type="Google" id="ProtNLM"/>
    </source>
</evidence>
<dbReference type="HAMAP" id="MF_02066">
    <property type="entry name" value="CpoB"/>
    <property type="match status" value="1"/>
</dbReference>
<evidence type="ECO:0000313" key="2">
    <source>
        <dbReference type="EMBL" id="SVA51986.1"/>
    </source>
</evidence>
<dbReference type="InterPro" id="IPR019734">
    <property type="entry name" value="TPR_rpt"/>
</dbReference>
<dbReference type="EMBL" id="UINC01011836">
    <property type="protein sequence ID" value="SVA51986.1"/>
    <property type="molecule type" value="Genomic_DNA"/>
</dbReference>
<keyword evidence="1" id="KW-0175">Coiled coil</keyword>